<protein>
    <submittedName>
        <fullName evidence="2">Uncharacterized protein</fullName>
    </submittedName>
</protein>
<keyword evidence="3" id="KW-1185">Reference proteome</keyword>
<evidence type="ECO:0000256" key="1">
    <source>
        <dbReference type="SAM" id="MobiDB-lite"/>
    </source>
</evidence>
<evidence type="ECO:0000313" key="3">
    <source>
        <dbReference type="Proteomes" id="UP000652761"/>
    </source>
</evidence>
<dbReference type="Proteomes" id="UP000652761">
    <property type="component" value="Unassembled WGS sequence"/>
</dbReference>
<feature type="region of interest" description="Disordered" evidence="1">
    <location>
        <begin position="167"/>
        <end position="189"/>
    </location>
</feature>
<name>A0A843UPK9_COLES</name>
<sequence>MAAMELRADHPAVWSVTERRATSSSSQFSFGQVCSAFVGSLQQHRTHVLRLGGSDQQLECAALMRCDQVASPRCGVTRSSDRVGHLRHVLNALAPPARQQWTFAKAKETYGGLDKESLVWSRVFPTERWSMPRKKCRDVGCCRVQVMTELADMFFLPAEMSTRQLRDGRNVSGRRVQVGPTCQKGSDPGVERLEMMTNPPCSKPFLLALLVLSLLSSFSRALATF</sequence>
<reference evidence="2" key="1">
    <citation type="submission" date="2017-07" db="EMBL/GenBank/DDBJ databases">
        <title>Taro Niue Genome Assembly and Annotation.</title>
        <authorList>
            <person name="Atibalentja N."/>
            <person name="Keating K."/>
            <person name="Fields C.J."/>
        </authorList>
    </citation>
    <scope>NUCLEOTIDE SEQUENCE</scope>
    <source>
        <strain evidence="2">Niue_2</strain>
        <tissue evidence="2">Leaf</tissue>
    </source>
</reference>
<dbReference type="AlphaFoldDB" id="A0A843UPK9"/>
<proteinExistence type="predicted"/>
<accession>A0A843UPK9</accession>
<organism evidence="2 3">
    <name type="scientific">Colocasia esculenta</name>
    <name type="common">Wild taro</name>
    <name type="synonym">Arum esculentum</name>
    <dbReference type="NCBI Taxonomy" id="4460"/>
    <lineage>
        <taxon>Eukaryota</taxon>
        <taxon>Viridiplantae</taxon>
        <taxon>Streptophyta</taxon>
        <taxon>Embryophyta</taxon>
        <taxon>Tracheophyta</taxon>
        <taxon>Spermatophyta</taxon>
        <taxon>Magnoliopsida</taxon>
        <taxon>Liliopsida</taxon>
        <taxon>Araceae</taxon>
        <taxon>Aroideae</taxon>
        <taxon>Colocasieae</taxon>
        <taxon>Colocasia</taxon>
    </lineage>
</organism>
<evidence type="ECO:0000313" key="2">
    <source>
        <dbReference type="EMBL" id="MQL85465.1"/>
    </source>
</evidence>
<dbReference type="EMBL" id="NMUH01000830">
    <property type="protein sequence ID" value="MQL85465.1"/>
    <property type="molecule type" value="Genomic_DNA"/>
</dbReference>
<gene>
    <name evidence="2" type="ORF">Taro_017991</name>
</gene>
<comment type="caution">
    <text evidence="2">The sequence shown here is derived from an EMBL/GenBank/DDBJ whole genome shotgun (WGS) entry which is preliminary data.</text>
</comment>